<feature type="domain" description="SPOR" evidence="7">
    <location>
        <begin position="321"/>
        <end position="400"/>
    </location>
</feature>
<dbReference type="EC" id="4.2.2.-" evidence="4"/>
<keyword evidence="3 4" id="KW-0961">Cell wall biogenesis/degradation</keyword>
<dbReference type="Proteomes" id="UP000318405">
    <property type="component" value="Unassembled WGS sequence"/>
</dbReference>
<dbReference type="AlphaFoldDB" id="A0A556A6G3"/>
<sequence length="400" mass="41462">MTATAPALHAAARRPRARQLCLIGALVITAILAGCASRQDGRSGTGGGYAVGGGDYRKDGPHAKPPANLDKVPDAVPRIEPYASGANRPYVINGRQYVPDLSDRAYRTRGMASWYGAQFHGRPTSNGETYDMYAMTAAHPTLPIPSYARVTRADTGKSVIVRINDRGPFHSDRVIDLSYVAAHRLGTLAAGTGEVVVERITPDEIRRGKWQQAPAMIASAPEPVASAAPVSMAAASRNTSVWSDAGTQPASGFNVVADGPAPTEVAAANPLSVLAGIPVPEAPAAAPSQTLPPAPSPVVPAAATPAQAPSPAATARTPGPPATDGGAFLQLGAFGEAHNAQLLADRLRANVSQLGHLEVVNQGDDVYRVRLGPFADRNSAVAHVDAVWGQTGIRPHVVVQ</sequence>
<dbReference type="InterPro" id="IPR007730">
    <property type="entry name" value="SPOR-like_dom"/>
</dbReference>
<organism evidence="8 9">
    <name type="scientific">Verticiella sediminum</name>
    <dbReference type="NCBI Taxonomy" id="1247510"/>
    <lineage>
        <taxon>Bacteria</taxon>
        <taxon>Pseudomonadati</taxon>
        <taxon>Pseudomonadota</taxon>
        <taxon>Betaproteobacteria</taxon>
        <taxon>Burkholderiales</taxon>
        <taxon>Alcaligenaceae</taxon>
        <taxon>Verticiella</taxon>
    </lineage>
</organism>
<evidence type="ECO:0000256" key="4">
    <source>
        <dbReference type="HAMAP-Rule" id="MF_02071"/>
    </source>
</evidence>
<gene>
    <name evidence="4" type="primary">rlpA</name>
    <name evidence="8" type="ORF">FOZ76_26615</name>
</gene>
<feature type="compositionally biased region" description="Low complexity" evidence="6">
    <location>
        <begin position="299"/>
        <end position="327"/>
    </location>
</feature>
<dbReference type="Pfam" id="PF05036">
    <property type="entry name" value="SPOR"/>
    <property type="match status" value="1"/>
</dbReference>
<comment type="function">
    <text evidence="4">Lytic transglycosylase with a strong preference for naked glycan strands that lack stem peptides.</text>
</comment>
<evidence type="ECO:0000259" key="7">
    <source>
        <dbReference type="PROSITE" id="PS51724"/>
    </source>
</evidence>
<dbReference type="PROSITE" id="PS51724">
    <property type="entry name" value="SPOR"/>
    <property type="match status" value="1"/>
</dbReference>
<evidence type="ECO:0000256" key="1">
    <source>
        <dbReference type="ARBA" id="ARBA00022729"/>
    </source>
</evidence>
<dbReference type="Gene3D" id="2.40.40.10">
    <property type="entry name" value="RlpA-like domain"/>
    <property type="match status" value="1"/>
</dbReference>
<evidence type="ECO:0000313" key="9">
    <source>
        <dbReference type="Proteomes" id="UP000318405"/>
    </source>
</evidence>
<dbReference type="InterPro" id="IPR012997">
    <property type="entry name" value="RplA"/>
</dbReference>
<evidence type="ECO:0000256" key="5">
    <source>
        <dbReference type="RuleBase" id="RU003495"/>
    </source>
</evidence>
<dbReference type="PANTHER" id="PTHR34183">
    <property type="entry name" value="ENDOLYTIC PEPTIDOGLYCAN TRANSGLYCOSYLASE RLPA"/>
    <property type="match status" value="1"/>
</dbReference>
<proteinExistence type="inferred from homology"/>
<keyword evidence="2 4" id="KW-0456">Lyase</keyword>
<reference evidence="8 9" key="1">
    <citation type="submission" date="2019-07" db="EMBL/GenBank/DDBJ databases">
        <title>Qingshengfaniella alkalisoli gen. nov., sp. nov., isolated from saline soil.</title>
        <authorList>
            <person name="Xu L."/>
            <person name="Huang X.-X."/>
            <person name="Sun J.-Q."/>
        </authorList>
    </citation>
    <scope>NUCLEOTIDE SEQUENCE [LARGE SCALE GENOMIC DNA]</scope>
    <source>
        <strain evidence="8 9">DSM 27279</strain>
    </source>
</reference>
<dbReference type="CDD" id="cd22268">
    <property type="entry name" value="DPBB_RlpA-like"/>
    <property type="match status" value="1"/>
</dbReference>
<dbReference type="OrthoDB" id="9779128at2"/>
<feature type="region of interest" description="Disordered" evidence="6">
    <location>
        <begin position="284"/>
        <end position="327"/>
    </location>
</feature>
<evidence type="ECO:0000256" key="6">
    <source>
        <dbReference type="SAM" id="MobiDB-lite"/>
    </source>
</evidence>
<feature type="region of interest" description="Disordered" evidence="6">
    <location>
        <begin position="52"/>
        <end position="73"/>
    </location>
</feature>
<evidence type="ECO:0000256" key="3">
    <source>
        <dbReference type="ARBA" id="ARBA00023316"/>
    </source>
</evidence>
<evidence type="ECO:0000313" key="8">
    <source>
        <dbReference type="EMBL" id="TSH88462.1"/>
    </source>
</evidence>
<dbReference type="GO" id="GO:0000270">
    <property type="term" value="P:peptidoglycan metabolic process"/>
    <property type="evidence" value="ECO:0007669"/>
    <property type="project" value="UniProtKB-UniRule"/>
</dbReference>
<evidence type="ECO:0000256" key="2">
    <source>
        <dbReference type="ARBA" id="ARBA00023239"/>
    </source>
</evidence>
<dbReference type="PANTHER" id="PTHR34183:SF1">
    <property type="entry name" value="ENDOLYTIC PEPTIDOGLYCAN TRANSGLYCOSYLASE RLPA"/>
    <property type="match status" value="1"/>
</dbReference>
<dbReference type="HAMAP" id="MF_02071">
    <property type="entry name" value="RlpA"/>
    <property type="match status" value="1"/>
</dbReference>
<comment type="similarity">
    <text evidence="4 5">Belongs to the RlpA family.</text>
</comment>
<dbReference type="InterPro" id="IPR034718">
    <property type="entry name" value="RlpA"/>
</dbReference>
<dbReference type="GO" id="GO:0071555">
    <property type="term" value="P:cell wall organization"/>
    <property type="evidence" value="ECO:0007669"/>
    <property type="project" value="UniProtKB-KW"/>
</dbReference>
<dbReference type="InterPro" id="IPR036908">
    <property type="entry name" value="RlpA-like_sf"/>
</dbReference>
<dbReference type="InterPro" id="IPR036680">
    <property type="entry name" value="SPOR-like_sf"/>
</dbReference>
<dbReference type="FunFam" id="2.40.40.10:FF:000003">
    <property type="entry name" value="Endolytic peptidoglycan transglycosylase RlpA"/>
    <property type="match status" value="1"/>
</dbReference>
<dbReference type="Pfam" id="PF03330">
    <property type="entry name" value="DPBB_1"/>
    <property type="match status" value="1"/>
</dbReference>
<keyword evidence="1" id="KW-0732">Signal</keyword>
<dbReference type="Gene3D" id="3.30.70.1070">
    <property type="entry name" value="Sporulation related repeat"/>
    <property type="match status" value="1"/>
</dbReference>
<dbReference type="NCBIfam" id="TIGR00413">
    <property type="entry name" value="rlpA"/>
    <property type="match status" value="1"/>
</dbReference>
<keyword evidence="9" id="KW-1185">Reference proteome</keyword>
<dbReference type="SUPFAM" id="SSF50685">
    <property type="entry name" value="Barwin-like endoglucanases"/>
    <property type="match status" value="1"/>
</dbReference>
<comment type="caution">
    <text evidence="8">The sequence shown here is derived from an EMBL/GenBank/DDBJ whole genome shotgun (WGS) entry which is preliminary data.</text>
</comment>
<dbReference type="GO" id="GO:0008932">
    <property type="term" value="F:lytic endotransglycosylase activity"/>
    <property type="evidence" value="ECO:0007669"/>
    <property type="project" value="UniProtKB-UniRule"/>
</dbReference>
<accession>A0A556A6G3</accession>
<dbReference type="InterPro" id="IPR009009">
    <property type="entry name" value="RlpA-like_DPBB"/>
</dbReference>
<dbReference type="GO" id="GO:0042834">
    <property type="term" value="F:peptidoglycan binding"/>
    <property type="evidence" value="ECO:0007669"/>
    <property type="project" value="InterPro"/>
</dbReference>
<name>A0A556A6G3_9BURK</name>
<dbReference type="RefSeq" id="WP_143951332.1">
    <property type="nucleotide sequence ID" value="NZ_BAABMB010000002.1"/>
</dbReference>
<dbReference type="SUPFAM" id="SSF110997">
    <property type="entry name" value="Sporulation related repeat"/>
    <property type="match status" value="1"/>
</dbReference>
<protein>
    <recommendedName>
        <fullName evidence="4">Endolytic peptidoglycan transglycosylase RlpA</fullName>
        <ecNumber evidence="4">4.2.2.-</ecNumber>
    </recommendedName>
</protein>
<dbReference type="EMBL" id="VLTJ01000044">
    <property type="protein sequence ID" value="TSH88462.1"/>
    <property type="molecule type" value="Genomic_DNA"/>
</dbReference>